<evidence type="ECO:0000256" key="1">
    <source>
        <dbReference type="SAM" id="SignalP"/>
    </source>
</evidence>
<evidence type="ECO:0000313" key="3">
    <source>
        <dbReference type="EMBL" id="MVM35048.1"/>
    </source>
</evidence>
<dbReference type="PANTHER" id="PTHR33336:SF3">
    <property type="entry name" value="ABM DOMAIN-CONTAINING PROTEIN"/>
    <property type="match status" value="1"/>
</dbReference>
<name>A0A7K1SMM5_9BACT</name>
<evidence type="ECO:0000313" key="4">
    <source>
        <dbReference type="Proteomes" id="UP000436006"/>
    </source>
</evidence>
<dbReference type="PANTHER" id="PTHR33336">
    <property type="entry name" value="QUINOL MONOOXYGENASE YGIN-RELATED"/>
    <property type="match status" value="1"/>
</dbReference>
<dbReference type="Proteomes" id="UP000436006">
    <property type="component" value="Unassembled WGS sequence"/>
</dbReference>
<dbReference type="Gene3D" id="3.30.70.100">
    <property type="match status" value="1"/>
</dbReference>
<keyword evidence="4" id="KW-1185">Reference proteome</keyword>
<accession>A0A7K1SMM5</accession>
<proteinExistence type="predicted"/>
<dbReference type="InterPro" id="IPR050744">
    <property type="entry name" value="AI-2_Isomerase_LsrG"/>
</dbReference>
<dbReference type="GO" id="GO:0004497">
    <property type="term" value="F:monooxygenase activity"/>
    <property type="evidence" value="ECO:0007669"/>
    <property type="project" value="UniProtKB-KW"/>
</dbReference>
<dbReference type="PROSITE" id="PS51725">
    <property type="entry name" value="ABM"/>
    <property type="match status" value="1"/>
</dbReference>
<keyword evidence="3" id="KW-0560">Oxidoreductase</keyword>
<reference evidence="3 4" key="1">
    <citation type="submission" date="2019-12" db="EMBL/GenBank/DDBJ databases">
        <title>Spirosoma sp. HMF4905 genome sequencing and assembly.</title>
        <authorList>
            <person name="Kang H."/>
            <person name="Cha I."/>
            <person name="Kim H."/>
            <person name="Joh K."/>
        </authorList>
    </citation>
    <scope>NUCLEOTIDE SEQUENCE [LARGE SCALE GENOMIC DNA]</scope>
    <source>
        <strain evidence="3 4">HMF4905</strain>
    </source>
</reference>
<keyword evidence="1" id="KW-0732">Signal</keyword>
<sequence>MKTTYSTSTFFLFVIMLTIGYTTASAQQDNRKVRIAKIEIYPANLDEYRSALAEHAKAAVQVEPGVLALQAVYDKAHPTQVTVFEVYASEEAYQAHLKTAHFLKYKNGTLKMVKSLELVEVMPIALEIKPALLKKD</sequence>
<dbReference type="SUPFAM" id="SSF54909">
    <property type="entry name" value="Dimeric alpha+beta barrel"/>
    <property type="match status" value="1"/>
</dbReference>
<feature type="domain" description="ABM" evidence="2">
    <location>
        <begin position="32"/>
        <end position="122"/>
    </location>
</feature>
<dbReference type="AlphaFoldDB" id="A0A7K1SMM5"/>
<dbReference type="InterPro" id="IPR011008">
    <property type="entry name" value="Dimeric_a/b-barrel"/>
</dbReference>
<dbReference type="RefSeq" id="WP_157589866.1">
    <property type="nucleotide sequence ID" value="NZ_WPIN01000020.1"/>
</dbReference>
<protein>
    <submittedName>
        <fullName evidence="3">Antibiotic biosynthesis monooxygenase</fullName>
    </submittedName>
</protein>
<evidence type="ECO:0000259" key="2">
    <source>
        <dbReference type="PROSITE" id="PS51725"/>
    </source>
</evidence>
<gene>
    <name evidence="3" type="ORF">GO755_33790</name>
</gene>
<dbReference type="EMBL" id="WPIN01000020">
    <property type="protein sequence ID" value="MVM35048.1"/>
    <property type="molecule type" value="Genomic_DNA"/>
</dbReference>
<dbReference type="Pfam" id="PF03992">
    <property type="entry name" value="ABM"/>
    <property type="match status" value="1"/>
</dbReference>
<feature type="chain" id="PRO_5029687536" evidence="1">
    <location>
        <begin position="27"/>
        <end position="136"/>
    </location>
</feature>
<dbReference type="InterPro" id="IPR007138">
    <property type="entry name" value="ABM_dom"/>
</dbReference>
<keyword evidence="3" id="KW-0503">Monooxygenase</keyword>
<organism evidence="3 4">
    <name type="scientific">Spirosoma arboris</name>
    <dbReference type="NCBI Taxonomy" id="2682092"/>
    <lineage>
        <taxon>Bacteria</taxon>
        <taxon>Pseudomonadati</taxon>
        <taxon>Bacteroidota</taxon>
        <taxon>Cytophagia</taxon>
        <taxon>Cytophagales</taxon>
        <taxon>Cytophagaceae</taxon>
        <taxon>Spirosoma</taxon>
    </lineage>
</organism>
<comment type="caution">
    <text evidence="3">The sequence shown here is derived from an EMBL/GenBank/DDBJ whole genome shotgun (WGS) entry which is preliminary data.</text>
</comment>
<feature type="signal peptide" evidence="1">
    <location>
        <begin position="1"/>
        <end position="26"/>
    </location>
</feature>